<dbReference type="InterPro" id="IPR011008">
    <property type="entry name" value="Dimeric_a/b-barrel"/>
</dbReference>
<dbReference type="Gene3D" id="3.30.70.920">
    <property type="match status" value="1"/>
</dbReference>
<keyword evidence="6" id="KW-1185">Reference proteome</keyword>
<dbReference type="PROSITE" id="PS50956">
    <property type="entry name" value="HTH_ASNC_2"/>
    <property type="match status" value="1"/>
</dbReference>
<dbReference type="PRINTS" id="PR00033">
    <property type="entry name" value="HTHASNC"/>
</dbReference>
<dbReference type="SUPFAM" id="SSF46785">
    <property type="entry name" value="Winged helix' DNA-binding domain"/>
    <property type="match status" value="1"/>
</dbReference>
<dbReference type="InterPro" id="IPR011991">
    <property type="entry name" value="ArsR-like_HTH"/>
</dbReference>
<dbReference type="InterPro" id="IPR036390">
    <property type="entry name" value="WH_DNA-bd_sf"/>
</dbReference>
<dbReference type="InterPro" id="IPR019888">
    <property type="entry name" value="Tscrpt_reg_AsnC-like"/>
</dbReference>
<dbReference type="InterPro" id="IPR036388">
    <property type="entry name" value="WH-like_DNA-bd_sf"/>
</dbReference>
<dbReference type="GO" id="GO:0043200">
    <property type="term" value="P:response to amino acid"/>
    <property type="evidence" value="ECO:0007669"/>
    <property type="project" value="TreeGrafter"/>
</dbReference>
<dbReference type="AlphaFoldDB" id="A0A7W9D2Q3"/>
<reference evidence="5 6" key="1">
    <citation type="submission" date="2020-08" db="EMBL/GenBank/DDBJ databases">
        <title>Genomic Encyclopedia of Type Strains, Phase IV (KMG-V): Genome sequencing to study the core and pangenomes of soil and plant-associated prokaryotes.</title>
        <authorList>
            <person name="Whitman W."/>
        </authorList>
    </citation>
    <scope>NUCLEOTIDE SEQUENCE [LARGE SCALE GENOMIC DNA]</scope>
    <source>
        <strain evidence="5 6">SEMIA 4064</strain>
    </source>
</reference>
<protein>
    <submittedName>
        <fullName evidence="5">DNA-binding Lrp family transcriptional regulator</fullName>
    </submittedName>
</protein>
<dbReference type="InterPro" id="IPR019887">
    <property type="entry name" value="Tscrpt_reg_AsnC/Lrp_C"/>
</dbReference>
<feature type="domain" description="HTH asnC-type" evidence="4">
    <location>
        <begin position="12"/>
        <end position="78"/>
    </location>
</feature>
<dbReference type="Gene3D" id="1.10.10.10">
    <property type="entry name" value="Winged helix-like DNA-binding domain superfamily/Winged helix DNA-binding domain"/>
    <property type="match status" value="1"/>
</dbReference>
<evidence type="ECO:0000256" key="1">
    <source>
        <dbReference type="ARBA" id="ARBA00023015"/>
    </source>
</evidence>
<organism evidence="5 6">
    <name type="scientific">Rhizobium paranaense</name>
    <dbReference type="NCBI Taxonomy" id="1650438"/>
    <lineage>
        <taxon>Bacteria</taxon>
        <taxon>Pseudomonadati</taxon>
        <taxon>Pseudomonadota</taxon>
        <taxon>Alphaproteobacteria</taxon>
        <taxon>Hyphomicrobiales</taxon>
        <taxon>Rhizobiaceae</taxon>
        <taxon>Rhizobium/Agrobacterium group</taxon>
        <taxon>Rhizobium</taxon>
    </lineage>
</organism>
<dbReference type="PANTHER" id="PTHR30154:SF34">
    <property type="entry name" value="TRANSCRIPTIONAL REGULATOR AZLB"/>
    <property type="match status" value="1"/>
</dbReference>
<dbReference type="PANTHER" id="PTHR30154">
    <property type="entry name" value="LEUCINE-RESPONSIVE REGULATORY PROTEIN"/>
    <property type="match status" value="1"/>
</dbReference>
<dbReference type="CDD" id="cd00090">
    <property type="entry name" value="HTH_ARSR"/>
    <property type="match status" value="1"/>
</dbReference>
<name>A0A7W9D2Q3_9HYPH</name>
<dbReference type="Proteomes" id="UP000549882">
    <property type="component" value="Unassembled WGS sequence"/>
</dbReference>
<accession>A0A7W9D2Q3</accession>
<proteinExistence type="predicted"/>
<dbReference type="SMART" id="SM00344">
    <property type="entry name" value="HTH_ASNC"/>
    <property type="match status" value="1"/>
</dbReference>
<keyword evidence="3" id="KW-0804">Transcription</keyword>
<keyword evidence="2 5" id="KW-0238">DNA-binding</keyword>
<evidence type="ECO:0000259" key="4">
    <source>
        <dbReference type="PROSITE" id="PS50956"/>
    </source>
</evidence>
<dbReference type="GO" id="GO:0043565">
    <property type="term" value="F:sequence-specific DNA binding"/>
    <property type="evidence" value="ECO:0007669"/>
    <property type="project" value="InterPro"/>
</dbReference>
<evidence type="ECO:0000256" key="2">
    <source>
        <dbReference type="ARBA" id="ARBA00023125"/>
    </source>
</evidence>
<dbReference type="SUPFAM" id="SSF54909">
    <property type="entry name" value="Dimeric alpha+beta barrel"/>
    <property type="match status" value="1"/>
</dbReference>
<evidence type="ECO:0000256" key="3">
    <source>
        <dbReference type="ARBA" id="ARBA00023163"/>
    </source>
</evidence>
<dbReference type="GO" id="GO:0006355">
    <property type="term" value="P:regulation of DNA-templated transcription"/>
    <property type="evidence" value="ECO:0007669"/>
    <property type="project" value="UniProtKB-ARBA"/>
</dbReference>
<comment type="caution">
    <text evidence="5">The sequence shown here is derived from an EMBL/GenBank/DDBJ whole genome shotgun (WGS) entry which is preliminary data.</text>
</comment>
<dbReference type="EMBL" id="JACHBI010000008">
    <property type="protein sequence ID" value="MBB5575523.1"/>
    <property type="molecule type" value="Genomic_DNA"/>
</dbReference>
<evidence type="ECO:0000313" key="6">
    <source>
        <dbReference type="Proteomes" id="UP000549882"/>
    </source>
</evidence>
<evidence type="ECO:0000313" key="5">
    <source>
        <dbReference type="EMBL" id="MBB5575523.1"/>
    </source>
</evidence>
<gene>
    <name evidence="5" type="ORF">GGD50_004158</name>
</gene>
<sequence length="168" mass="19305">MPEKTRADMVELDRFDLAILEILQCDNKTPQRSIAEAIGLSAPAVQRRVKRMEETGTIMANVAVVNPSHVRQEISVFVEVEMHSEHKDMHDQAKKAFSEAPEVQQCYYVTGEVDFILLVVVRTMADYEAMTRRLFFANNNVKRFRSFVAMDRVKVGLNVSLDTRRNRT</sequence>
<dbReference type="Pfam" id="PF13412">
    <property type="entry name" value="HTH_24"/>
    <property type="match status" value="1"/>
</dbReference>
<dbReference type="RefSeq" id="WP_183938811.1">
    <property type="nucleotide sequence ID" value="NZ_JACHBI010000008.1"/>
</dbReference>
<dbReference type="InterPro" id="IPR000485">
    <property type="entry name" value="AsnC-type_HTH_dom"/>
</dbReference>
<dbReference type="Pfam" id="PF01037">
    <property type="entry name" value="AsnC_trans_reg"/>
    <property type="match status" value="1"/>
</dbReference>
<dbReference type="GO" id="GO:0005829">
    <property type="term" value="C:cytosol"/>
    <property type="evidence" value="ECO:0007669"/>
    <property type="project" value="TreeGrafter"/>
</dbReference>
<keyword evidence="1" id="KW-0805">Transcription regulation</keyword>